<reference evidence="7" key="1">
    <citation type="submission" date="2019-03" db="EMBL/GenBank/DDBJ databases">
        <title>Long read genome sequence of the mycoparasitic Pythium oligandrum ATCC 38472 isolated from sugarbeet rhizosphere.</title>
        <authorList>
            <person name="Gaulin E."/>
        </authorList>
    </citation>
    <scope>NUCLEOTIDE SEQUENCE</scope>
    <source>
        <strain evidence="7">ATCC 38472_TT</strain>
    </source>
</reference>
<sequence>MAMEAQTLLDVPVDDTASSAKDAAPTRAMTLSERLKQCTMCSALSPRGWMQRVLIVALLVVCLVGDFFLYQQVLMASWKLFRHLVDSAAHGSVGFCAWGIFLCFSHDRRIPPADRLSATPLPVFNDDAETSAPASSTLSWRDWRAFLTSCLLAGVTAALLDLDHFIAAGSFSIDGATHLKGRPFGHAVTFILAVVLLVWAYSCHKRANKWTIVHRVSFVVTTLLSHQLRDGMRLGLWFWPIGSTPPIFYLLYLLMEVGLPIVLAKWQLMHVHEGVGRESHAPRTNRPSDDEIVVDVREEHTTPAQTTTL</sequence>
<feature type="transmembrane region" description="Helical" evidence="6">
    <location>
        <begin position="53"/>
        <end position="75"/>
    </location>
</feature>
<keyword evidence="3 6" id="KW-0812">Transmembrane</keyword>
<proteinExistence type="predicted"/>
<evidence type="ECO:0000313" key="7">
    <source>
        <dbReference type="EMBL" id="TMW61293.1"/>
    </source>
</evidence>
<evidence type="ECO:0000256" key="6">
    <source>
        <dbReference type="SAM" id="Phobius"/>
    </source>
</evidence>
<keyword evidence="8" id="KW-1185">Reference proteome</keyword>
<dbReference type="PANTHER" id="PTHR13628:SF1">
    <property type="entry name" value="TRANSMEMBRANE PROTEIN 267"/>
    <property type="match status" value="1"/>
</dbReference>
<dbReference type="Proteomes" id="UP000794436">
    <property type="component" value="Unassembled WGS sequence"/>
</dbReference>
<evidence type="ECO:0000256" key="2">
    <source>
        <dbReference type="ARBA" id="ARBA00013977"/>
    </source>
</evidence>
<dbReference type="InterPro" id="IPR026572">
    <property type="entry name" value="TMEM267"/>
</dbReference>
<dbReference type="PANTHER" id="PTHR13628">
    <property type="entry name" value="TRANSMEMBRANE PROTEIN 267"/>
    <property type="match status" value="1"/>
</dbReference>
<feature type="transmembrane region" description="Helical" evidence="6">
    <location>
        <begin position="145"/>
        <end position="171"/>
    </location>
</feature>
<protein>
    <recommendedName>
        <fullName evidence="2">Transmembrane protein 267</fullName>
    </recommendedName>
</protein>
<comment type="subcellular location">
    <subcellularLocation>
        <location evidence="1">Membrane</location>
        <topology evidence="1">Multi-pass membrane protein</topology>
    </subcellularLocation>
</comment>
<comment type="caution">
    <text evidence="7">The sequence shown here is derived from an EMBL/GenBank/DDBJ whole genome shotgun (WGS) entry which is preliminary data.</text>
</comment>
<organism evidence="7 8">
    <name type="scientific">Pythium oligandrum</name>
    <name type="common">Mycoparasitic fungus</name>
    <dbReference type="NCBI Taxonomy" id="41045"/>
    <lineage>
        <taxon>Eukaryota</taxon>
        <taxon>Sar</taxon>
        <taxon>Stramenopiles</taxon>
        <taxon>Oomycota</taxon>
        <taxon>Peronosporomycetes</taxon>
        <taxon>Pythiales</taxon>
        <taxon>Pythiaceae</taxon>
        <taxon>Pythium</taxon>
    </lineage>
</organism>
<feature type="transmembrane region" description="Helical" evidence="6">
    <location>
        <begin position="87"/>
        <end position="105"/>
    </location>
</feature>
<name>A0A8K1CE15_PYTOL</name>
<dbReference type="EMBL" id="SPLM01000077">
    <property type="protein sequence ID" value="TMW61293.1"/>
    <property type="molecule type" value="Genomic_DNA"/>
</dbReference>
<evidence type="ECO:0000256" key="5">
    <source>
        <dbReference type="ARBA" id="ARBA00023136"/>
    </source>
</evidence>
<keyword evidence="4 6" id="KW-1133">Transmembrane helix</keyword>
<evidence type="ECO:0000256" key="4">
    <source>
        <dbReference type="ARBA" id="ARBA00022989"/>
    </source>
</evidence>
<dbReference type="GO" id="GO:0016020">
    <property type="term" value="C:membrane"/>
    <property type="evidence" value="ECO:0007669"/>
    <property type="project" value="UniProtKB-SubCell"/>
</dbReference>
<keyword evidence="5 6" id="KW-0472">Membrane</keyword>
<gene>
    <name evidence="7" type="ORF">Poli38472_013756</name>
</gene>
<evidence type="ECO:0000256" key="3">
    <source>
        <dbReference type="ARBA" id="ARBA00022692"/>
    </source>
</evidence>
<dbReference type="AlphaFoldDB" id="A0A8K1CE15"/>
<evidence type="ECO:0000256" key="1">
    <source>
        <dbReference type="ARBA" id="ARBA00004141"/>
    </source>
</evidence>
<accession>A0A8K1CE15</accession>
<dbReference type="OrthoDB" id="10014558at2759"/>
<evidence type="ECO:0000313" key="8">
    <source>
        <dbReference type="Proteomes" id="UP000794436"/>
    </source>
</evidence>
<feature type="transmembrane region" description="Helical" evidence="6">
    <location>
        <begin position="183"/>
        <end position="200"/>
    </location>
</feature>